<gene>
    <name evidence="1" type="ORF">KME60_22225</name>
</gene>
<organism evidence="1 2">
    <name type="scientific">Cyanomargarita calcarea GSE-NOS-MK-12-04C</name>
    <dbReference type="NCBI Taxonomy" id="2839659"/>
    <lineage>
        <taxon>Bacteria</taxon>
        <taxon>Bacillati</taxon>
        <taxon>Cyanobacteriota</taxon>
        <taxon>Cyanophyceae</taxon>
        <taxon>Nostocales</taxon>
        <taxon>Cyanomargaritaceae</taxon>
        <taxon>Cyanomargarita</taxon>
    </lineage>
</organism>
<reference evidence="1" key="2">
    <citation type="journal article" date="2022" name="Microbiol. Resour. Announc.">
        <title>Metagenome Sequencing to Explore Phylogenomics of Terrestrial Cyanobacteria.</title>
        <authorList>
            <person name="Ward R.D."/>
            <person name="Stajich J.E."/>
            <person name="Johansen J.R."/>
            <person name="Huntemann M."/>
            <person name="Clum A."/>
            <person name="Foster B."/>
            <person name="Foster B."/>
            <person name="Roux S."/>
            <person name="Palaniappan K."/>
            <person name="Varghese N."/>
            <person name="Mukherjee S."/>
            <person name="Reddy T.B.K."/>
            <person name="Daum C."/>
            <person name="Copeland A."/>
            <person name="Chen I.A."/>
            <person name="Ivanova N.N."/>
            <person name="Kyrpides N.C."/>
            <person name="Shapiro N."/>
            <person name="Eloe-Fadrosh E.A."/>
            <person name="Pietrasiak N."/>
        </authorList>
    </citation>
    <scope>NUCLEOTIDE SEQUENCE</scope>
    <source>
        <strain evidence="1">GSE-NOS-MK-12-04C</strain>
    </source>
</reference>
<dbReference type="Proteomes" id="UP000729701">
    <property type="component" value="Unassembled WGS sequence"/>
</dbReference>
<reference evidence="1" key="1">
    <citation type="submission" date="2021-05" db="EMBL/GenBank/DDBJ databases">
        <authorList>
            <person name="Pietrasiak N."/>
            <person name="Ward R."/>
            <person name="Stajich J.E."/>
            <person name="Kurbessoian T."/>
        </authorList>
    </citation>
    <scope>NUCLEOTIDE SEQUENCE</scope>
    <source>
        <strain evidence="1">GSE-NOS-MK-12-04C</strain>
    </source>
</reference>
<sequence>MAARSNLVPTPYAIKMALLKVLLESQGKDHQHDFDTWIKQEFAWIRDLQIYLLPPEKLVVNRNGYKLRYYDQTADKADKNRSTIPMQDGFVFREWIHLQGELQICAGESDRLEELTQLFAQINYFGKKGCFFQFLPDATQQAIAPTFIPDPSNSFTVQPMDDFGKKTTFNRINPFSNDKAQIGKDRIIEPGFLPLQLRSTSARYDLYQRD</sequence>
<protein>
    <submittedName>
        <fullName evidence="1">Uncharacterized protein</fullName>
    </submittedName>
</protein>
<name>A0A951QQZ5_9CYAN</name>
<proteinExistence type="predicted"/>
<comment type="caution">
    <text evidence="1">The sequence shown here is derived from an EMBL/GenBank/DDBJ whole genome shotgun (WGS) entry which is preliminary data.</text>
</comment>
<evidence type="ECO:0000313" key="1">
    <source>
        <dbReference type="EMBL" id="MBW4670051.1"/>
    </source>
</evidence>
<dbReference type="AlphaFoldDB" id="A0A951QQZ5"/>
<accession>A0A951QQZ5</accession>
<dbReference type="EMBL" id="JAHHGZ010000026">
    <property type="protein sequence ID" value="MBW4670051.1"/>
    <property type="molecule type" value="Genomic_DNA"/>
</dbReference>
<evidence type="ECO:0000313" key="2">
    <source>
        <dbReference type="Proteomes" id="UP000729701"/>
    </source>
</evidence>